<comment type="caution">
    <text evidence="3">The sequence shown here is derived from an EMBL/GenBank/DDBJ whole genome shotgun (WGS) entry which is preliminary data.</text>
</comment>
<feature type="modified residue" description="4-aspartylphosphate" evidence="1">
    <location>
        <position position="228"/>
    </location>
</feature>
<dbReference type="Proteomes" id="UP001385892">
    <property type="component" value="Unassembled WGS sequence"/>
</dbReference>
<feature type="domain" description="Response regulatory" evidence="2">
    <location>
        <begin position="179"/>
        <end position="298"/>
    </location>
</feature>
<name>A0ABU8WX85_9BURK</name>
<dbReference type="RefSeq" id="WP_340348039.1">
    <property type="nucleotide sequence ID" value="NZ_JBBKZT010000032.1"/>
</dbReference>
<dbReference type="SUPFAM" id="SSF52172">
    <property type="entry name" value="CheY-like"/>
    <property type="match status" value="1"/>
</dbReference>
<dbReference type="InterPro" id="IPR013975">
    <property type="entry name" value="Tscrpt_reg_BetR_N"/>
</dbReference>
<evidence type="ECO:0000313" key="4">
    <source>
        <dbReference type="Proteomes" id="UP001385892"/>
    </source>
</evidence>
<evidence type="ECO:0000256" key="1">
    <source>
        <dbReference type="PROSITE-ProRule" id="PRU00169"/>
    </source>
</evidence>
<dbReference type="Gene3D" id="3.40.50.2300">
    <property type="match status" value="1"/>
</dbReference>
<protein>
    <submittedName>
        <fullName evidence="3">Helix-turn-helix domain-containing protein</fullName>
    </submittedName>
</protein>
<accession>A0ABU8WX85</accession>
<dbReference type="InterPro" id="IPR001789">
    <property type="entry name" value="Sig_transdc_resp-reg_receiver"/>
</dbReference>
<evidence type="ECO:0000313" key="3">
    <source>
        <dbReference type="EMBL" id="MEJ8852148.1"/>
    </source>
</evidence>
<proteinExistence type="predicted"/>
<organism evidence="3 4">
    <name type="scientific">Variovorax rhizosphaerae</name>
    <dbReference type="NCBI Taxonomy" id="1836200"/>
    <lineage>
        <taxon>Bacteria</taxon>
        <taxon>Pseudomonadati</taxon>
        <taxon>Pseudomonadota</taxon>
        <taxon>Betaproteobacteria</taxon>
        <taxon>Burkholderiales</taxon>
        <taxon>Comamonadaceae</taxon>
        <taxon>Variovorax</taxon>
    </lineage>
</organism>
<dbReference type="EMBL" id="JBBKZT010000032">
    <property type="protein sequence ID" value="MEJ8852148.1"/>
    <property type="molecule type" value="Genomic_DNA"/>
</dbReference>
<dbReference type="PROSITE" id="PS50110">
    <property type="entry name" value="RESPONSE_REGULATORY"/>
    <property type="match status" value="1"/>
</dbReference>
<sequence>MHFDTLPAATISHNHTYKLIWVKGMGLNDTNDDDQLSLAALAVRALLERHGLPKHRHAAFVGEFFSLSRAAAHQRVNRSAAWTLEELKQLAENFGESLAGLVSAHGADDARPAVVRIGGLQSKCKVWLDRSTGPSATDGLVALEDEAGLVVVAATAVTMKGGVRVARLEIEQSVLKPARVAVIDDERDVASALCDQLRGFGIAADGFDDVDALSDEMAKSPFDGYVVDWMLRKGDASQLLATIRALESPSAIVLLSGKLRGGSADPAEVASACTAFRVQLIEKPAQIPLVVSALELAGLRLDKTGV</sequence>
<keyword evidence="4" id="KW-1185">Reference proteome</keyword>
<keyword evidence="1" id="KW-0597">Phosphoprotein</keyword>
<reference evidence="3 4" key="1">
    <citation type="submission" date="2024-03" db="EMBL/GenBank/DDBJ databases">
        <title>Novel species of the genus Variovorax.</title>
        <authorList>
            <person name="Liu Q."/>
            <person name="Xin Y.-H."/>
        </authorList>
    </citation>
    <scope>NUCLEOTIDE SEQUENCE [LARGE SCALE GENOMIC DNA]</scope>
    <source>
        <strain evidence="3 4">KACC 18900</strain>
    </source>
</reference>
<dbReference type="Pfam" id="PF08667">
    <property type="entry name" value="BetR"/>
    <property type="match status" value="1"/>
</dbReference>
<evidence type="ECO:0000259" key="2">
    <source>
        <dbReference type="PROSITE" id="PS50110"/>
    </source>
</evidence>
<gene>
    <name evidence="3" type="ORF">WKW82_36340</name>
</gene>
<dbReference type="InterPro" id="IPR011006">
    <property type="entry name" value="CheY-like_superfamily"/>
</dbReference>
<dbReference type="CDD" id="cd00156">
    <property type="entry name" value="REC"/>
    <property type="match status" value="1"/>
</dbReference>